<protein>
    <submittedName>
        <fullName evidence="1">Uncharacterized protein</fullName>
    </submittedName>
</protein>
<dbReference type="EMBL" id="MU825878">
    <property type="protein sequence ID" value="KAJ7385954.1"/>
    <property type="molecule type" value="Genomic_DNA"/>
</dbReference>
<reference evidence="1" key="1">
    <citation type="submission" date="2023-01" db="EMBL/GenBank/DDBJ databases">
        <title>Genome assembly of the deep-sea coral Lophelia pertusa.</title>
        <authorList>
            <person name="Herrera S."/>
            <person name="Cordes E."/>
        </authorList>
    </citation>
    <scope>NUCLEOTIDE SEQUENCE</scope>
    <source>
        <strain evidence="1">USNM1676648</strain>
        <tissue evidence="1">Polyp</tissue>
    </source>
</reference>
<accession>A0A9W9ZRR0</accession>
<dbReference type="AlphaFoldDB" id="A0A9W9ZRR0"/>
<evidence type="ECO:0000313" key="2">
    <source>
        <dbReference type="Proteomes" id="UP001163046"/>
    </source>
</evidence>
<keyword evidence="2" id="KW-1185">Reference proteome</keyword>
<gene>
    <name evidence="1" type="ORF">OS493_012283</name>
</gene>
<organism evidence="1 2">
    <name type="scientific">Desmophyllum pertusum</name>
    <dbReference type="NCBI Taxonomy" id="174260"/>
    <lineage>
        <taxon>Eukaryota</taxon>
        <taxon>Metazoa</taxon>
        <taxon>Cnidaria</taxon>
        <taxon>Anthozoa</taxon>
        <taxon>Hexacorallia</taxon>
        <taxon>Scleractinia</taxon>
        <taxon>Caryophylliina</taxon>
        <taxon>Caryophylliidae</taxon>
        <taxon>Desmophyllum</taxon>
    </lineage>
</organism>
<comment type="caution">
    <text evidence="1">The sequence shown here is derived from an EMBL/GenBank/DDBJ whole genome shotgun (WGS) entry which is preliminary data.</text>
</comment>
<name>A0A9W9ZRR0_9CNID</name>
<sequence>MNNVLEHLAGKGGVVTDDCLRSLFFGDFMDRKANPRLYDEIQDTEGLSTVSVDVIITSLIL</sequence>
<dbReference type="Proteomes" id="UP001163046">
    <property type="component" value="Unassembled WGS sequence"/>
</dbReference>
<proteinExistence type="predicted"/>
<evidence type="ECO:0000313" key="1">
    <source>
        <dbReference type="EMBL" id="KAJ7385954.1"/>
    </source>
</evidence>